<sequence>MSTATPTESNPLHTVTPYELLGGEAMLALLVDRFYNVMDHDPAVAEIRRLHPADLESSRQKLFMFLSGWLGGPNLYMEQFGHPRLRARHLPFPINQSASDQWMYCMEKAFEGLAVDPTLRDQLMAALRNTANFMQNQQPHP</sequence>
<dbReference type="SUPFAM" id="SSF46458">
    <property type="entry name" value="Globin-like"/>
    <property type="match status" value="1"/>
</dbReference>
<proteinExistence type="inferred from homology"/>
<evidence type="ECO:0000256" key="1">
    <source>
        <dbReference type="ARBA" id="ARBA00001971"/>
    </source>
</evidence>
<dbReference type="GO" id="GO:0020037">
    <property type="term" value="F:heme binding"/>
    <property type="evidence" value="ECO:0007669"/>
    <property type="project" value="InterPro"/>
</dbReference>
<dbReference type="Gene3D" id="1.10.490.10">
    <property type="entry name" value="Globins"/>
    <property type="match status" value="1"/>
</dbReference>
<evidence type="ECO:0000256" key="2">
    <source>
        <dbReference type="ARBA" id="ARBA00022448"/>
    </source>
</evidence>
<comment type="caution">
    <text evidence="7">The sequence shown here is derived from an EMBL/GenBank/DDBJ whole genome shotgun (WGS) entry which is preliminary data.</text>
</comment>
<dbReference type="PANTHER" id="PTHR47366:SF1">
    <property type="entry name" value="TWO-ON-TWO HEMOGLOBIN-3"/>
    <property type="match status" value="1"/>
</dbReference>
<dbReference type="InterPro" id="IPR009050">
    <property type="entry name" value="Globin-like_sf"/>
</dbReference>
<keyword evidence="2" id="KW-0813">Transport</keyword>
<dbReference type="PANTHER" id="PTHR47366">
    <property type="entry name" value="TWO-ON-TWO HEMOGLOBIN-3"/>
    <property type="match status" value="1"/>
</dbReference>
<accession>A0A318L059</accession>
<dbReference type="Proteomes" id="UP000247555">
    <property type="component" value="Unassembled WGS sequence"/>
</dbReference>
<protein>
    <submittedName>
        <fullName evidence="7">Hemoglobin</fullName>
    </submittedName>
</protein>
<dbReference type="Pfam" id="PF01152">
    <property type="entry name" value="Bac_globin"/>
    <property type="match status" value="1"/>
</dbReference>
<evidence type="ECO:0000256" key="3">
    <source>
        <dbReference type="ARBA" id="ARBA00022617"/>
    </source>
</evidence>
<dbReference type="EMBL" id="QJKI01000002">
    <property type="protein sequence ID" value="PXX81296.1"/>
    <property type="molecule type" value="Genomic_DNA"/>
</dbReference>
<comment type="cofactor">
    <cofactor evidence="1">
        <name>heme</name>
        <dbReference type="ChEBI" id="CHEBI:30413"/>
    </cofactor>
</comment>
<evidence type="ECO:0000256" key="5">
    <source>
        <dbReference type="ARBA" id="ARBA00023004"/>
    </source>
</evidence>
<dbReference type="CDD" id="cd14773">
    <property type="entry name" value="TrHb2_PhHbO-like_O"/>
    <property type="match status" value="1"/>
</dbReference>
<gene>
    <name evidence="7" type="ORF">DFR34_102135</name>
</gene>
<dbReference type="GO" id="GO:0019825">
    <property type="term" value="F:oxygen binding"/>
    <property type="evidence" value="ECO:0007669"/>
    <property type="project" value="InterPro"/>
</dbReference>
<keyword evidence="3" id="KW-0349">Heme</keyword>
<comment type="similarity">
    <text evidence="6">Belongs to the truncated hemoglobin family. Group II subfamily.</text>
</comment>
<dbReference type="PROSITE" id="PS01213">
    <property type="entry name" value="GLOBIN_FAM_2"/>
    <property type="match status" value="1"/>
</dbReference>
<dbReference type="InterPro" id="IPR012292">
    <property type="entry name" value="Globin/Proto"/>
</dbReference>
<dbReference type="InterPro" id="IPR044203">
    <property type="entry name" value="GlbO/GLB3-like"/>
</dbReference>
<keyword evidence="4" id="KW-0479">Metal-binding</keyword>
<evidence type="ECO:0000313" key="8">
    <source>
        <dbReference type="Proteomes" id="UP000247555"/>
    </source>
</evidence>
<dbReference type="GO" id="GO:0046872">
    <property type="term" value="F:metal ion binding"/>
    <property type="evidence" value="ECO:0007669"/>
    <property type="project" value="UniProtKB-KW"/>
</dbReference>
<dbReference type="RefSeq" id="WP_211309269.1">
    <property type="nucleotide sequence ID" value="NZ_QJKI01000002.1"/>
</dbReference>
<name>A0A318L059_9NEIS</name>
<evidence type="ECO:0000313" key="7">
    <source>
        <dbReference type="EMBL" id="PXX81296.1"/>
    </source>
</evidence>
<evidence type="ECO:0000256" key="6">
    <source>
        <dbReference type="ARBA" id="ARBA00034496"/>
    </source>
</evidence>
<dbReference type="GO" id="GO:0005344">
    <property type="term" value="F:oxygen carrier activity"/>
    <property type="evidence" value="ECO:0007669"/>
    <property type="project" value="InterPro"/>
</dbReference>
<organism evidence="7 8">
    <name type="scientific">Rivihabitans pingtungensis</name>
    <dbReference type="NCBI Taxonomy" id="1054498"/>
    <lineage>
        <taxon>Bacteria</taxon>
        <taxon>Pseudomonadati</taxon>
        <taxon>Pseudomonadota</taxon>
        <taxon>Betaproteobacteria</taxon>
        <taxon>Neisseriales</taxon>
        <taxon>Aquaspirillaceae</taxon>
        <taxon>Rivihabitans</taxon>
    </lineage>
</organism>
<keyword evidence="5" id="KW-0408">Iron</keyword>
<dbReference type="InterPro" id="IPR001486">
    <property type="entry name" value="Hemoglobin_trunc"/>
</dbReference>
<reference evidence="7 8" key="1">
    <citation type="submission" date="2018-05" db="EMBL/GenBank/DDBJ databases">
        <title>Genomic Encyclopedia of Type Strains, Phase IV (KMG-IV): sequencing the most valuable type-strain genomes for metagenomic binning, comparative biology and taxonomic classification.</title>
        <authorList>
            <person name="Goeker M."/>
        </authorList>
    </citation>
    <scope>NUCLEOTIDE SEQUENCE [LARGE SCALE GENOMIC DNA]</scope>
    <source>
        <strain evidence="7 8">DSM 29661</strain>
    </source>
</reference>
<keyword evidence="8" id="KW-1185">Reference proteome</keyword>
<evidence type="ECO:0000256" key="4">
    <source>
        <dbReference type="ARBA" id="ARBA00022723"/>
    </source>
</evidence>
<dbReference type="InterPro" id="IPR019795">
    <property type="entry name" value="Globin_bac-like_CS"/>
</dbReference>
<dbReference type="AlphaFoldDB" id="A0A318L059"/>